<dbReference type="GO" id="GO:0005829">
    <property type="term" value="C:cytosol"/>
    <property type="evidence" value="ECO:0007669"/>
    <property type="project" value="TreeGrafter"/>
</dbReference>
<dbReference type="AlphaFoldDB" id="A0A1X6X2Y2"/>
<accession>A0A1X6X2Y2</accession>
<evidence type="ECO:0000259" key="1">
    <source>
        <dbReference type="Pfam" id="PF03358"/>
    </source>
</evidence>
<dbReference type="InterPro" id="IPR005025">
    <property type="entry name" value="FMN_Rdtase-like_dom"/>
</dbReference>
<keyword evidence="3" id="KW-1185">Reference proteome</keyword>
<dbReference type="EMBL" id="FWFG01000081">
    <property type="protein sequence ID" value="SLM93014.1"/>
    <property type="molecule type" value="Genomic_DNA"/>
</dbReference>
<sequence length="181" mass="18984">MPTLGLITASARPNRVGEHVARWVGEQLPGTWDVDAIDLAENPLPFFDGASSPKQGLPRTEQHAIDWAARIDGLDALVITTPEYNGSYPAILKNAIDYLSAEVTDLPVVLVGYGWAAGAGSLEATERLLVRLGARIVGSVGLGFGTDLETDGTLHVTEPVTEALGTALTELATAVQETPAA</sequence>
<organism evidence="2 3">
    <name type="scientific">Brachybacterium nesterenkovii</name>
    <dbReference type="NCBI Taxonomy" id="47847"/>
    <lineage>
        <taxon>Bacteria</taxon>
        <taxon>Bacillati</taxon>
        <taxon>Actinomycetota</taxon>
        <taxon>Actinomycetes</taxon>
        <taxon>Micrococcales</taxon>
        <taxon>Dermabacteraceae</taxon>
        <taxon>Brachybacterium</taxon>
    </lineage>
</organism>
<dbReference type="GO" id="GO:0016491">
    <property type="term" value="F:oxidoreductase activity"/>
    <property type="evidence" value="ECO:0007669"/>
    <property type="project" value="InterPro"/>
</dbReference>
<proteinExistence type="predicted"/>
<dbReference type="GO" id="GO:0010181">
    <property type="term" value="F:FMN binding"/>
    <property type="evidence" value="ECO:0007669"/>
    <property type="project" value="TreeGrafter"/>
</dbReference>
<evidence type="ECO:0000313" key="3">
    <source>
        <dbReference type="Proteomes" id="UP000195981"/>
    </source>
</evidence>
<dbReference type="Proteomes" id="UP000195981">
    <property type="component" value="Unassembled WGS sequence"/>
</dbReference>
<protein>
    <submittedName>
        <fullName evidence="2">NADPH-dependent FMN reductase</fullName>
    </submittedName>
</protein>
<dbReference type="PANTHER" id="PTHR30543">
    <property type="entry name" value="CHROMATE REDUCTASE"/>
    <property type="match status" value="1"/>
</dbReference>
<dbReference type="RefSeq" id="WP_087104469.1">
    <property type="nucleotide sequence ID" value="NZ_FWFG01000081.1"/>
</dbReference>
<dbReference type="PANTHER" id="PTHR30543:SF21">
    <property type="entry name" value="NAD(P)H-DEPENDENT FMN REDUCTASE LOT6"/>
    <property type="match status" value="1"/>
</dbReference>
<dbReference type="OrthoDB" id="9812295at2"/>
<evidence type="ECO:0000313" key="2">
    <source>
        <dbReference type="EMBL" id="SLM93014.1"/>
    </source>
</evidence>
<gene>
    <name evidence="2" type="ORF">FM110_09150</name>
</gene>
<dbReference type="SUPFAM" id="SSF52218">
    <property type="entry name" value="Flavoproteins"/>
    <property type="match status" value="1"/>
</dbReference>
<reference evidence="2 3" key="1">
    <citation type="submission" date="2017-02" db="EMBL/GenBank/DDBJ databases">
        <authorList>
            <person name="Peterson S.W."/>
        </authorList>
    </citation>
    <scope>NUCLEOTIDE SEQUENCE [LARGE SCALE GENOMIC DNA]</scope>
    <source>
        <strain evidence="2 3">CIP104813</strain>
    </source>
</reference>
<name>A0A1X6X2Y2_9MICO</name>
<dbReference type="InterPro" id="IPR050712">
    <property type="entry name" value="NAD(P)H-dep_reductase"/>
</dbReference>
<dbReference type="Pfam" id="PF03358">
    <property type="entry name" value="FMN_red"/>
    <property type="match status" value="1"/>
</dbReference>
<dbReference type="InterPro" id="IPR029039">
    <property type="entry name" value="Flavoprotein-like_sf"/>
</dbReference>
<feature type="domain" description="NADPH-dependent FMN reductase-like" evidence="1">
    <location>
        <begin position="4"/>
        <end position="141"/>
    </location>
</feature>
<dbReference type="Gene3D" id="3.40.50.360">
    <property type="match status" value="1"/>
</dbReference>